<dbReference type="InterPro" id="IPR036249">
    <property type="entry name" value="Thioredoxin-like_sf"/>
</dbReference>
<name>A0A4U8VS52_9NOCA</name>
<dbReference type="SUPFAM" id="SSF52833">
    <property type="entry name" value="Thioredoxin-like"/>
    <property type="match status" value="1"/>
</dbReference>
<evidence type="ECO:0000313" key="2">
    <source>
        <dbReference type="Proteomes" id="UP000290439"/>
    </source>
</evidence>
<dbReference type="RefSeq" id="WP_130915578.1">
    <property type="nucleotide sequence ID" value="NZ_JBPAJI010000001.1"/>
</dbReference>
<gene>
    <name evidence="1" type="ORF">NCTC10797_00149</name>
</gene>
<evidence type="ECO:0008006" key="3">
    <source>
        <dbReference type="Google" id="ProtNLM"/>
    </source>
</evidence>
<evidence type="ECO:0000313" key="1">
    <source>
        <dbReference type="EMBL" id="VFA96400.1"/>
    </source>
</evidence>
<organism evidence="1 2">
    <name type="scientific">Nocardia cyriacigeorgica</name>
    <dbReference type="NCBI Taxonomy" id="135487"/>
    <lineage>
        <taxon>Bacteria</taxon>
        <taxon>Bacillati</taxon>
        <taxon>Actinomycetota</taxon>
        <taxon>Actinomycetes</taxon>
        <taxon>Mycobacteriales</taxon>
        <taxon>Nocardiaceae</taxon>
        <taxon>Nocardia</taxon>
    </lineage>
</organism>
<reference evidence="1 2" key="1">
    <citation type="submission" date="2019-02" db="EMBL/GenBank/DDBJ databases">
        <authorList>
            <consortium name="Pathogen Informatics"/>
        </authorList>
    </citation>
    <scope>NUCLEOTIDE SEQUENCE [LARGE SCALE GENOMIC DNA]</scope>
    <source>
        <strain evidence="1 2">3012STDY6756504</strain>
    </source>
</reference>
<dbReference type="AlphaFoldDB" id="A0A4U8VS52"/>
<dbReference type="EMBL" id="LR215973">
    <property type="protein sequence ID" value="VFA96400.1"/>
    <property type="molecule type" value="Genomic_DNA"/>
</dbReference>
<proteinExistence type="predicted"/>
<protein>
    <recommendedName>
        <fullName evidence="3">Disulfide bond formation protein DsbA</fullName>
    </recommendedName>
</protein>
<sequence length="207" mass="21918">MAEIDLYLDPVCPFAWVTSRWLLAAAESGPHTVRLQQMSLAVLNEGSDVDADHKPMIQRSRRLGRVFAAATDTAGSEAFARLYETLGTRLHVRGDEIDHDAITDALTEAGLDPALAQRTDDTTLDAELANTHRASQDALGSAGGSPIIVIDGHGFHGPVLTESPTAQRGPDLLAALVTAATTPGFAALHRPYQGPPRINGAATEEGH</sequence>
<dbReference type="Gene3D" id="3.40.30.10">
    <property type="entry name" value="Glutaredoxin"/>
    <property type="match status" value="1"/>
</dbReference>
<dbReference type="Proteomes" id="UP000290439">
    <property type="component" value="Chromosome"/>
</dbReference>
<accession>A0A4U8VS52</accession>
<dbReference type="InterPro" id="IPR053977">
    <property type="entry name" value="Rv2466c-like"/>
</dbReference>
<dbReference type="Pfam" id="PF22234">
    <property type="entry name" value="Rv2466c-like"/>
    <property type="match status" value="1"/>
</dbReference>